<protein>
    <submittedName>
        <fullName evidence="1">Uncharacterized protein</fullName>
    </submittedName>
</protein>
<evidence type="ECO:0000313" key="2">
    <source>
        <dbReference type="Proteomes" id="UP000204551"/>
    </source>
</evidence>
<gene>
    <name evidence="1" type="ORF">AREALGSMS7_02659</name>
</gene>
<dbReference type="Proteomes" id="UP000204551">
    <property type="component" value="Chromosome"/>
</dbReference>
<dbReference type="STRING" id="616991.GCA_000733925_00976"/>
<sequence>MHWKETDLTVPAEAQGRYQITIAAPEAIRLTGATVLAEPIKAQHLELLPIGAPVAQLQDLQVELIEALAQLGLQAEPTEVAQVVPPLDHRAATIEAPVAPTVPVEA</sequence>
<evidence type="ECO:0000313" key="1">
    <source>
        <dbReference type="EMBL" id="ASO06101.1"/>
    </source>
</evidence>
<dbReference type="AlphaFoldDB" id="A0A221UYY1"/>
<dbReference type="EMBL" id="CP022515">
    <property type="protein sequence ID" value="ASO06101.1"/>
    <property type="molecule type" value="Genomic_DNA"/>
</dbReference>
<organism evidence="1 2">
    <name type="scientific">Arenibacter algicola</name>
    <dbReference type="NCBI Taxonomy" id="616991"/>
    <lineage>
        <taxon>Bacteria</taxon>
        <taxon>Pseudomonadati</taxon>
        <taxon>Bacteroidota</taxon>
        <taxon>Flavobacteriia</taxon>
        <taxon>Flavobacteriales</taxon>
        <taxon>Flavobacteriaceae</taxon>
        <taxon>Arenibacter</taxon>
    </lineage>
</organism>
<dbReference type="KEGG" id="aalg:AREALGSMS7_02659"/>
<proteinExistence type="predicted"/>
<name>A0A221UYY1_9FLAO</name>
<reference evidence="1 2" key="1">
    <citation type="submission" date="2017-07" db="EMBL/GenBank/DDBJ databases">
        <title>Genome Sequence of Arenibacter algicola Strain SMS7 Isolated from a culture of the Diatom Skeletonema marinoi.</title>
        <authorList>
            <person name="Topel M."/>
            <person name="Pinder M.I.M."/>
            <person name="Johansson O.N."/>
            <person name="Kourtchenko O."/>
            <person name="Godhe A."/>
            <person name="Clarke A.K."/>
        </authorList>
    </citation>
    <scope>NUCLEOTIDE SEQUENCE [LARGE SCALE GENOMIC DNA]</scope>
    <source>
        <strain evidence="1 2">SMS7</strain>
    </source>
</reference>
<accession>A0A221UYY1</accession>